<gene>
    <name evidence="12" type="ORF">KCU76_g3612</name>
</gene>
<evidence type="ECO:0000259" key="11">
    <source>
        <dbReference type="Pfam" id="PF02366"/>
    </source>
</evidence>
<comment type="pathway">
    <text evidence="2">Protein modification; protein glycosylation.</text>
</comment>
<feature type="transmembrane region" description="Helical" evidence="10">
    <location>
        <begin position="47"/>
        <end position="65"/>
    </location>
</feature>
<feature type="region of interest" description="Disordered" evidence="9">
    <location>
        <begin position="1"/>
        <end position="23"/>
    </location>
</feature>
<dbReference type="Pfam" id="PF02366">
    <property type="entry name" value="PMT"/>
    <property type="match status" value="1"/>
</dbReference>
<keyword evidence="6 10" id="KW-0812">Transmembrane</keyword>
<evidence type="ECO:0000256" key="2">
    <source>
        <dbReference type="ARBA" id="ARBA00004922"/>
    </source>
</evidence>
<sequence length="123" mass="13850">MSSTPSSKKGPTGSSKKKVDGAVDQTTEYLSQLRSETKQAASNDWDYKLALVVITLLAFATRFYAITHPNQVVFDEVHFGKFASYYLQRTYFFDVHPPFGKLLFAFAGWLVGYNGDFLFENIG</sequence>
<dbReference type="GO" id="GO:0005783">
    <property type="term" value="C:endoplasmic reticulum"/>
    <property type="evidence" value="ECO:0007669"/>
    <property type="project" value="TreeGrafter"/>
</dbReference>
<name>A0A9P8ERQ3_AURME</name>
<organism evidence="12 13">
    <name type="scientific">Aureobasidium melanogenum</name>
    <name type="common">Aureobasidium pullulans var. melanogenum</name>
    <dbReference type="NCBI Taxonomy" id="46634"/>
    <lineage>
        <taxon>Eukaryota</taxon>
        <taxon>Fungi</taxon>
        <taxon>Dikarya</taxon>
        <taxon>Ascomycota</taxon>
        <taxon>Pezizomycotina</taxon>
        <taxon>Dothideomycetes</taxon>
        <taxon>Dothideomycetidae</taxon>
        <taxon>Dothideales</taxon>
        <taxon>Saccotheciaceae</taxon>
        <taxon>Aureobasidium</taxon>
    </lineage>
</organism>
<evidence type="ECO:0000256" key="1">
    <source>
        <dbReference type="ARBA" id="ARBA00004127"/>
    </source>
</evidence>
<evidence type="ECO:0000256" key="8">
    <source>
        <dbReference type="ARBA" id="ARBA00023136"/>
    </source>
</evidence>
<reference evidence="12" key="1">
    <citation type="journal article" date="2021" name="J Fungi (Basel)">
        <title>Virulence traits and population genomics of the black yeast Aureobasidium melanogenum.</title>
        <authorList>
            <person name="Cernosa A."/>
            <person name="Sun X."/>
            <person name="Gostincar C."/>
            <person name="Fang C."/>
            <person name="Gunde-Cimerman N."/>
            <person name="Song Z."/>
        </authorList>
    </citation>
    <scope>NUCLEOTIDE SEQUENCE</scope>
    <source>
        <strain evidence="12">EXF-9911</strain>
    </source>
</reference>
<comment type="caution">
    <text evidence="12">The sequence shown here is derived from an EMBL/GenBank/DDBJ whole genome shotgun (WGS) entry which is preliminary data.</text>
</comment>
<comment type="similarity">
    <text evidence="3">Belongs to the glycosyltransferase 39 family.</text>
</comment>
<feature type="compositionally biased region" description="Low complexity" evidence="9">
    <location>
        <begin position="1"/>
        <end position="14"/>
    </location>
</feature>
<evidence type="ECO:0000256" key="9">
    <source>
        <dbReference type="SAM" id="MobiDB-lite"/>
    </source>
</evidence>
<comment type="subcellular location">
    <subcellularLocation>
        <location evidence="1">Endomembrane system</location>
        <topology evidence="1">Multi-pass membrane protein</topology>
    </subcellularLocation>
</comment>
<dbReference type="PANTHER" id="PTHR10050">
    <property type="entry name" value="DOLICHYL-PHOSPHATE-MANNOSE--PROTEIN MANNOSYLTRANSFERASE"/>
    <property type="match status" value="1"/>
</dbReference>
<feature type="domain" description="ArnT-like N-terminal" evidence="11">
    <location>
        <begin position="53"/>
        <end position="123"/>
    </location>
</feature>
<evidence type="ECO:0000313" key="12">
    <source>
        <dbReference type="EMBL" id="KAG9696620.1"/>
    </source>
</evidence>
<evidence type="ECO:0000256" key="5">
    <source>
        <dbReference type="ARBA" id="ARBA00022679"/>
    </source>
</evidence>
<dbReference type="AlphaFoldDB" id="A0A9P8ERQ3"/>
<keyword evidence="4" id="KW-0328">Glycosyltransferase</keyword>
<evidence type="ECO:0000256" key="4">
    <source>
        <dbReference type="ARBA" id="ARBA00022676"/>
    </source>
</evidence>
<evidence type="ECO:0000256" key="10">
    <source>
        <dbReference type="SAM" id="Phobius"/>
    </source>
</evidence>
<keyword evidence="8 10" id="KW-0472">Membrane</keyword>
<dbReference type="InterPro" id="IPR027005">
    <property type="entry name" value="PMT-like"/>
</dbReference>
<evidence type="ECO:0000256" key="7">
    <source>
        <dbReference type="ARBA" id="ARBA00022989"/>
    </source>
</evidence>
<evidence type="ECO:0000256" key="3">
    <source>
        <dbReference type="ARBA" id="ARBA00007222"/>
    </source>
</evidence>
<proteinExistence type="inferred from homology"/>
<dbReference type="PANTHER" id="PTHR10050:SF51">
    <property type="entry name" value="PROTEIN O-MANNOSYL-TRANSFERASE 1"/>
    <property type="match status" value="1"/>
</dbReference>
<dbReference type="EMBL" id="JAHFXF010000097">
    <property type="protein sequence ID" value="KAG9696620.1"/>
    <property type="molecule type" value="Genomic_DNA"/>
</dbReference>
<evidence type="ECO:0000313" key="13">
    <source>
        <dbReference type="Proteomes" id="UP000779574"/>
    </source>
</evidence>
<feature type="non-terminal residue" evidence="12">
    <location>
        <position position="123"/>
    </location>
</feature>
<reference evidence="12" key="2">
    <citation type="submission" date="2021-08" db="EMBL/GenBank/DDBJ databases">
        <authorList>
            <person name="Gostincar C."/>
            <person name="Sun X."/>
            <person name="Song Z."/>
            <person name="Gunde-Cimerman N."/>
        </authorList>
    </citation>
    <scope>NUCLEOTIDE SEQUENCE</scope>
    <source>
        <strain evidence="12">EXF-9911</strain>
    </source>
</reference>
<dbReference type="GO" id="GO:0004169">
    <property type="term" value="F:dolichyl-phosphate-mannose-protein mannosyltransferase activity"/>
    <property type="evidence" value="ECO:0007669"/>
    <property type="project" value="TreeGrafter"/>
</dbReference>
<dbReference type="OrthoDB" id="292747at2759"/>
<evidence type="ECO:0000256" key="6">
    <source>
        <dbReference type="ARBA" id="ARBA00022692"/>
    </source>
</evidence>
<keyword evidence="5" id="KW-0808">Transferase</keyword>
<dbReference type="InterPro" id="IPR003342">
    <property type="entry name" value="ArnT-like_N"/>
</dbReference>
<keyword evidence="7 10" id="KW-1133">Transmembrane helix</keyword>
<dbReference type="Proteomes" id="UP000779574">
    <property type="component" value="Unassembled WGS sequence"/>
</dbReference>
<dbReference type="GO" id="GO:0016020">
    <property type="term" value="C:membrane"/>
    <property type="evidence" value="ECO:0007669"/>
    <property type="project" value="InterPro"/>
</dbReference>
<protein>
    <recommendedName>
        <fullName evidence="11">ArnT-like N-terminal domain-containing protein</fullName>
    </recommendedName>
</protein>
<accession>A0A9P8ERQ3</accession>